<sequence length="70" mass="7735">MIETPATTALHKVSAERILARTARAWGITPLSPAALVRRAPRGYVRQRVRRRALQGACVPLPTPLLAHSW</sequence>
<evidence type="ECO:0000313" key="2">
    <source>
        <dbReference type="Proteomes" id="UP000575083"/>
    </source>
</evidence>
<organism evidence="1 2">
    <name type="scientific">Acidovorax soli</name>
    <dbReference type="NCBI Taxonomy" id="592050"/>
    <lineage>
        <taxon>Bacteria</taxon>
        <taxon>Pseudomonadati</taxon>
        <taxon>Pseudomonadota</taxon>
        <taxon>Betaproteobacteria</taxon>
        <taxon>Burkholderiales</taxon>
        <taxon>Comamonadaceae</taxon>
        <taxon>Acidovorax</taxon>
    </lineage>
</organism>
<proteinExistence type="predicted"/>
<protein>
    <submittedName>
        <fullName evidence="1">Uncharacterized protein</fullName>
    </submittedName>
</protein>
<comment type="caution">
    <text evidence="1">The sequence shown here is derived from an EMBL/GenBank/DDBJ whole genome shotgun (WGS) entry which is preliminary data.</text>
</comment>
<dbReference type="AlphaFoldDB" id="A0A7X0PHY9"/>
<accession>A0A7X0PHY9</accession>
<reference evidence="1 2" key="1">
    <citation type="submission" date="2020-08" db="EMBL/GenBank/DDBJ databases">
        <title>Functional genomics of gut bacteria from endangered species of beetles.</title>
        <authorList>
            <person name="Carlos-Shanley C."/>
        </authorList>
    </citation>
    <scope>NUCLEOTIDE SEQUENCE [LARGE SCALE GENOMIC DNA]</scope>
    <source>
        <strain evidence="1 2">S00198</strain>
    </source>
</reference>
<dbReference type="EMBL" id="JACHLK010000012">
    <property type="protein sequence ID" value="MBB6562317.1"/>
    <property type="molecule type" value="Genomic_DNA"/>
</dbReference>
<keyword evidence="2" id="KW-1185">Reference proteome</keyword>
<gene>
    <name evidence="1" type="ORF">HNP48_005027</name>
</gene>
<evidence type="ECO:0000313" key="1">
    <source>
        <dbReference type="EMBL" id="MBB6562317.1"/>
    </source>
</evidence>
<dbReference type="RefSeq" id="WP_184862196.1">
    <property type="nucleotide sequence ID" value="NZ_JACHLK010000012.1"/>
</dbReference>
<dbReference type="Proteomes" id="UP000575083">
    <property type="component" value="Unassembled WGS sequence"/>
</dbReference>
<name>A0A7X0PHY9_9BURK</name>